<proteinExistence type="inferred from homology"/>
<organism evidence="7 8">
    <name type="scientific">Elysia chlorotica</name>
    <name type="common">Eastern emerald elysia</name>
    <name type="synonym">Sea slug</name>
    <dbReference type="NCBI Taxonomy" id="188477"/>
    <lineage>
        <taxon>Eukaryota</taxon>
        <taxon>Metazoa</taxon>
        <taxon>Spiralia</taxon>
        <taxon>Lophotrochozoa</taxon>
        <taxon>Mollusca</taxon>
        <taxon>Gastropoda</taxon>
        <taxon>Heterobranchia</taxon>
        <taxon>Euthyneura</taxon>
        <taxon>Panpulmonata</taxon>
        <taxon>Sacoglossa</taxon>
        <taxon>Placobranchoidea</taxon>
        <taxon>Plakobranchidae</taxon>
        <taxon>Elysia</taxon>
    </lineage>
</organism>
<comment type="similarity">
    <text evidence="2">Belongs to the glycosyl hydrolase 20 family.</text>
</comment>
<evidence type="ECO:0000256" key="2">
    <source>
        <dbReference type="ARBA" id="ARBA00006285"/>
    </source>
</evidence>
<comment type="catalytic activity">
    <reaction evidence="1">
        <text>Hydrolysis of terminal non-reducing N-acetyl-D-hexosamine residues in N-acetyl-beta-D-hexosaminides.</text>
        <dbReference type="EC" id="3.2.1.52"/>
    </reaction>
</comment>
<dbReference type="PANTHER" id="PTHR21040">
    <property type="entry name" value="BCDNA.GH04120"/>
    <property type="match status" value="1"/>
</dbReference>
<sequence length="368" mass="41499">MGRRGTMKGRPGLLFILFLSVCLVVFYLSWKMVMSPRLDQKERNSAIRETGSLDRSSIHKWKHSQPFDDLEENKRPSYMVGENQINVPMNGDGVLKQGYIDGSDIRHNWSKDIHIEQDGKSAGKLSKTERLNAKPGQVASEPLPPASLLVDENNFFMDPIKSIQKPVEAMERLVHLDFKGAVPSLKYLKEVLPLFETLGATGLLVEYEDMFPFSGFLEPLKAANAFTTDQLEEFLLTAKKYNLKVMPLIQTFGHMEFVLKSAFPELRESSFTPQVTNNASYQVISAMVKQVLDAHPDVSHLHIGCDEVYELGKGASATVMQENKLTVGQMFLRHVKKVAHLISGYKARKVVPVMWDDMLRKISAEDIA</sequence>
<evidence type="ECO:0000256" key="4">
    <source>
        <dbReference type="ARBA" id="ARBA00022801"/>
    </source>
</evidence>
<evidence type="ECO:0000313" key="8">
    <source>
        <dbReference type="Proteomes" id="UP000271974"/>
    </source>
</evidence>
<dbReference type="PANTHER" id="PTHR21040:SF8">
    <property type="entry name" value="BCDNA.GH04120"/>
    <property type="match status" value="1"/>
</dbReference>
<dbReference type="OrthoDB" id="47475at2759"/>
<keyword evidence="5" id="KW-0812">Transmembrane</keyword>
<protein>
    <recommendedName>
        <fullName evidence="3">beta-N-acetylhexosaminidase</fullName>
        <ecNumber evidence="3">3.2.1.52</ecNumber>
    </recommendedName>
</protein>
<dbReference type="InterPro" id="IPR017853">
    <property type="entry name" value="GH"/>
</dbReference>
<evidence type="ECO:0000256" key="5">
    <source>
        <dbReference type="SAM" id="Phobius"/>
    </source>
</evidence>
<evidence type="ECO:0000313" key="7">
    <source>
        <dbReference type="EMBL" id="RUS81547.1"/>
    </source>
</evidence>
<dbReference type="Pfam" id="PF00728">
    <property type="entry name" value="Glyco_hydro_20"/>
    <property type="match status" value="1"/>
</dbReference>
<name>A0A3S0ZL78_ELYCH</name>
<keyword evidence="5" id="KW-0472">Membrane</keyword>
<gene>
    <name evidence="7" type="ORF">EGW08_010717</name>
</gene>
<keyword evidence="4" id="KW-0378">Hydrolase</keyword>
<evidence type="ECO:0000256" key="3">
    <source>
        <dbReference type="ARBA" id="ARBA00012663"/>
    </source>
</evidence>
<dbReference type="SUPFAM" id="SSF51445">
    <property type="entry name" value="(Trans)glycosidases"/>
    <property type="match status" value="1"/>
</dbReference>
<dbReference type="AlphaFoldDB" id="A0A3S0ZL78"/>
<dbReference type="GO" id="GO:0005975">
    <property type="term" value="P:carbohydrate metabolic process"/>
    <property type="evidence" value="ECO:0007669"/>
    <property type="project" value="InterPro"/>
</dbReference>
<evidence type="ECO:0000256" key="1">
    <source>
        <dbReference type="ARBA" id="ARBA00001231"/>
    </source>
</evidence>
<dbReference type="STRING" id="188477.A0A3S0ZL78"/>
<dbReference type="Gene3D" id="3.20.20.80">
    <property type="entry name" value="Glycosidases"/>
    <property type="match status" value="1"/>
</dbReference>
<comment type="caution">
    <text evidence="7">The sequence shown here is derived from an EMBL/GenBank/DDBJ whole genome shotgun (WGS) entry which is preliminary data.</text>
</comment>
<feature type="non-terminal residue" evidence="7">
    <location>
        <position position="368"/>
    </location>
</feature>
<evidence type="ECO:0000259" key="6">
    <source>
        <dbReference type="Pfam" id="PF00728"/>
    </source>
</evidence>
<accession>A0A3S0ZL78</accession>
<reference evidence="7 8" key="1">
    <citation type="submission" date="2019-01" db="EMBL/GenBank/DDBJ databases">
        <title>A draft genome assembly of the solar-powered sea slug Elysia chlorotica.</title>
        <authorList>
            <person name="Cai H."/>
            <person name="Li Q."/>
            <person name="Fang X."/>
            <person name="Li J."/>
            <person name="Curtis N.E."/>
            <person name="Altenburger A."/>
            <person name="Shibata T."/>
            <person name="Feng M."/>
            <person name="Maeda T."/>
            <person name="Schwartz J.A."/>
            <person name="Shigenobu S."/>
            <person name="Lundholm N."/>
            <person name="Nishiyama T."/>
            <person name="Yang H."/>
            <person name="Hasebe M."/>
            <person name="Li S."/>
            <person name="Pierce S.K."/>
            <person name="Wang J."/>
        </authorList>
    </citation>
    <scope>NUCLEOTIDE SEQUENCE [LARGE SCALE GENOMIC DNA]</scope>
    <source>
        <strain evidence="7">EC2010</strain>
        <tissue evidence="7">Whole organism of an adult</tissue>
    </source>
</reference>
<feature type="domain" description="Glycoside hydrolase family 20 catalytic" evidence="6">
    <location>
        <begin position="222"/>
        <end position="362"/>
    </location>
</feature>
<dbReference type="GO" id="GO:0004563">
    <property type="term" value="F:beta-N-acetylhexosaminidase activity"/>
    <property type="evidence" value="ECO:0007669"/>
    <property type="project" value="UniProtKB-EC"/>
</dbReference>
<feature type="transmembrane region" description="Helical" evidence="5">
    <location>
        <begin position="12"/>
        <end position="30"/>
    </location>
</feature>
<dbReference type="EC" id="3.2.1.52" evidence="3"/>
<keyword evidence="5" id="KW-1133">Transmembrane helix</keyword>
<dbReference type="EMBL" id="RQTK01000332">
    <property type="protein sequence ID" value="RUS81547.1"/>
    <property type="molecule type" value="Genomic_DNA"/>
</dbReference>
<keyword evidence="8" id="KW-1185">Reference proteome</keyword>
<dbReference type="InterPro" id="IPR038901">
    <property type="entry name" value="HEXDC-like"/>
</dbReference>
<dbReference type="InterPro" id="IPR015883">
    <property type="entry name" value="Glyco_hydro_20_cat"/>
</dbReference>
<dbReference type="Proteomes" id="UP000271974">
    <property type="component" value="Unassembled WGS sequence"/>
</dbReference>